<keyword evidence="2" id="KW-1185">Reference proteome</keyword>
<accession>A0A2I0WYQ8</accession>
<protein>
    <submittedName>
        <fullName evidence="1">Uncharacterized protein</fullName>
    </submittedName>
</protein>
<evidence type="ECO:0000313" key="1">
    <source>
        <dbReference type="EMBL" id="PKU80777.1"/>
    </source>
</evidence>
<dbReference type="EMBL" id="KZ502311">
    <property type="protein sequence ID" value="PKU80777.1"/>
    <property type="molecule type" value="Genomic_DNA"/>
</dbReference>
<evidence type="ECO:0000313" key="2">
    <source>
        <dbReference type="Proteomes" id="UP000233837"/>
    </source>
</evidence>
<gene>
    <name evidence="1" type="ORF">MA16_Dca014615</name>
</gene>
<name>A0A2I0WYQ8_9ASPA</name>
<reference evidence="1 2" key="1">
    <citation type="journal article" date="2016" name="Sci. Rep.">
        <title>The Dendrobium catenatum Lindl. genome sequence provides insights into polysaccharide synthase, floral development and adaptive evolution.</title>
        <authorList>
            <person name="Zhang G.Q."/>
            <person name="Xu Q."/>
            <person name="Bian C."/>
            <person name="Tsai W.C."/>
            <person name="Yeh C.M."/>
            <person name="Liu K.W."/>
            <person name="Yoshida K."/>
            <person name="Zhang L.S."/>
            <person name="Chang S.B."/>
            <person name="Chen F."/>
            <person name="Shi Y."/>
            <person name="Su Y.Y."/>
            <person name="Zhang Y.Q."/>
            <person name="Chen L.J."/>
            <person name="Yin Y."/>
            <person name="Lin M."/>
            <person name="Huang H."/>
            <person name="Deng H."/>
            <person name="Wang Z.W."/>
            <person name="Zhu S.L."/>
            <person name="Zhao X."/>
            <person name="Deng C."/>
            <person name="Niu S.C."/>
            <person name="Huang J."/>
            <person name="Wang M."/>
            <person name="Liu G.H."/>
            <person name="Yang H.J."/>
            <person name="Xiao X.J."/>
            <person name="Hsiao Y.Y."/>
            <person name="Wu W.L."/>
            <person name="Chen Y.Y."/>
            <person name="Mitsuda N."/>
            <person name="Ohme-Takagi M."/>
            <person name="Luo Y.B."/>
            <person name="Van de Peer Y."/>
            <person name="Liu Z.J."/>
        </authorList>
    </citation>
    <scope>NUCLEOTIDE SEQUENCE [LARGE SCALE GENOMIC DNA]</scope>
    <source>
        <tissue evidence="1">The whole plant</tissue>
    </source>
</reference>
<organism evidence="1 2">
    <name type="scientific">Dendrobium catenatum</name>
    <dbReference type="NCBI Taxonomy" id="906689"/>
    <lineage>
        <taxon>Eukaryota</taxon>
        <taxon>Viridiplantae</taxon>
        <taxon>Streptophyta</taxon>
        <taxon>Embryophyta</taxon>
        <taxon>Tracheophyta</taxon>
        <taxon>Spermatophyta</taxon>
        <taxon>Magnoliopsida</taxon>
        <taxon>Liliopsida</taxon>
        <taxon>Asparagales</taxon>
        <taxon>Orchidaceae</taxon>
        <taxon>Epidendroideae</taxon>
        <taxon>Malaxideae</taxon>
        <taxon>Dendrobiinae</taxon>
        <taxon>Dendrobium</taxon>
    </lineage>
</organism>
<reference evidence="1 2" key="2">
    <citation type="journal article" date="2017" name="Nature">
        <title>The Apostasia genome and the evolution of orchids.</title>
        <authorList>
            <person name="Zhang G.Q."/>
            <person name="Liu K.W."/>
            <person name="Li Z."/>
            <person name="Lohaus R."/>
            <person name="Hsiao Y.Y."/>
            <person name="Niu S.C."/>
            <person name="Wang J.Y."/>
            <person name="Lin Y.C."/>
            <person name="Xu Q."/>
            <person name="Chen L.J."/>
            <person name="Yoshida K."/>
            <person name="Fujiwara S."/>
            <person name="Wang Z.W."/>
            <person name="Zhang Y.Q."/>
            <person name="Mitsuda N."/>
            <person name="Wang M."/>
            <person name="Liu G.H."/>
            <person name="Pecoraro L."/>
            <person name="Huang H.X."/>
            <person name="Xiao X.J."/>
            <person name="Lin M."/>
            <person name="Wu X.Y."/>
            <person name="Wu W.L."/>
            <person name="Chen Y.Y."/>
            <person name="Chang S.B."/>
            <person name="Sakamoto S."/>
            <person name="Ohme-Takagi M."/>
            <person name="Yagi M."/>
            <person name="Zeng S.J."/>
            <person name="Shen C.Y."/>
            <person name="Yeh C.M."/>
            <person name="Luo Y.B."/>
            <person name="Tsai W.C."/>
            <person name="Van de Peer Y."/>
            <person name="Liu Z.J."/>
        </authorList>
    </citation>
    <scope>NUCLEOTIDE SEQUENCE [LARGE SCALE GENOMIC DNA]</scope>
    <source>
        <tissue evidence="1">The whole plant</tissue>
    </source>
</reference>
<dbReference type="AlphaFoldDB" id="A0A2I0WYQ8"/>
<dbReference type="Proteomes" id="UP000233837">
    <property type="component" value="Unassembled WGS sequence"/>
</dbReference>
<proteinExistence type="predicted"/>
<sequence>MLVQGDTHGGINDRIINLESQADHDFNPEQKQDFHDNVSSYEGFSSFDVLEKVEFNHGLFVSSKAVAKTLFHHIAPSKKINVHMNLMDFEVRKFKYPSEDGSYKVSFFQKLKEFICNKIIGIKLGCHLGCILKVCRSIHVW</sequence>